<dbReference type="InterPro" id="IPR011990">
    <property type="entry name" value="TPR-like_helical_dom_sf"/>
</dbReference>
<evidence type="ECO:0000313" key="9">
    <source>
        <dbReference type="Proteomes" id="UP000467840"/>
    </source>
</evidence>
<comment type="caution">
    <text evidence="7">Lacks conserved residue(s) required for the propagation of feature annotation.</text>
</comment>
<evidence type="ECO:0000256" key="1">
    <source>
        <dbReference type="ARBA" id="ARBA00004123"/>
    </source>
</evidence>
<dbReference type="PANTHER" id="PTHR31636">
    <property type="entry name" value="OSJNBA0084A10.13 PROTEIN-RELATED"/>
    <property type="match status" value="1"/>
</dbReference>
<comment type="subcellular location">
    <subcellularLocation>
        <location evidence="1">Nucleus</location>
    </subcellularLocation>
</comment>
<gene>
    <name evidence="8" type="ORF">GH714_028849</name>
</gene>
<feature type="region of interest" description="Leucine repeat II (LRII)" evidence="7">
    <location>
        <begin position="236"/>
        <end position="268"/>
    </location>
</feature>
<dbReference type="AlphaFoldDB" id="A0A6A6KNR4"/>
<proteinExistence type="inferred from homology"/>
<evidence type="ECO:0000256" key="7">
    <source>
        <dbReference type="PROSITE-ProRule" id="PRU01191"/>
    </source>
</evidence>
<evidence type="ECO:0000256" key="2">
    <source>
        <dbReference type="ARBA" id="ARBA00022737"/>
    </source>
</evidence>
<evidence type="ECO:0008006" key="10">
    <source>
        <dbReference type="Google" id="ProtNLM"/>
    </source>
</evidence>
<evidence type="ECO:0000256" key="6">
    <source>
        <dbReference type="PROSITE-ProRule" id="PRU00708"/>
    </source>
</evidence>
<dbReference type="PROSITE" id="PS50985">
    <property type="entry name" value="GRAS"/>
    <property type="match status" value="2"/>
</dbReference>
<dbReference type="InterPro" id="IPR005202">
    <property type="entry name" value="TF_GRAS"/>
</dbReference>
<feature type="short sequence motif" description="VHIID" evidence="7">
    <location>
        <begin position="766"/>
        <end position="770"/>
    </location>
</feature>
<feature type="short sequence motif" description="VHIID" evidence="7">
    <location>
        <begin position="190"/>
        <end position="194"/>
    </location>
</feature>
<reference evidence="8 9" key="1">
    <citation type="journal article" date="2020" name="Mol. Plant">
        <title>The Chromosome-Based Rubber Tree Genome Provides New Insights into Spurge Genome Evolution and Rubber Biosynthesis.</title>
        <authorList>
            <person name="Liu J."/>
            <person name="Shi C."/>
            <person name="Shi C.C."/>
            <person name="Li W."/>
            <person name="Zhang Q.J."/>
            <person name="Zhang Y."/>
            <person name="Li K."/>
            <person name="Lu H.F."/>
            <person name="Shi C."/>
            <person name="Zhu S.T."/>
            <person name="Xiao Z.Y."/>
            <person name="Nan H."/>
            <person name="Yue Y."/>
            <person name="Zhu X.G."/>
            <person name="Wu Y."/>
            <person name="Hong X.N."/>
            <person name="Fan G.Y."/>
            <person name="Tong Y."/>
            <person name="Zhang D."/>
            <person name="Mao C.L."/>
            <person name="Liu Y.L."/>
            <person name="Hao S.J."/>
            <person name="Liu W.Q."/>
            <person name="Lv M.Q."/>
            <person name="Zhang H.B."/>
            <person name="Liu Y."/>
            <person name="Hu-Tang G.R."/>
            <person name="Wang J.P."/>
            <person name="Wang J.H."/>
            <person name="Sun Y.H."/>
            <person name="Ni S.B."/>
            <person name="Chen W.B."/>
            <person name="Zhang X.C."/>
            <person name="Jiao Y.N."/>
            <person name="Eichler E.E."/>
            <person name="Li G.H."/>
            <person name="Liu X."/>
            <person name="Gao L.Z."/>
        </authorList>
    </citation>
    <scope>NUCLEOTIDE SEQUENCE [LARGE SCALE GENOMIC DNA]</scope>
    <source>
        <strain evidence="9">cv. GT1</strain>
        <tissue evidence="8">Leaf</tissue>
    </source>
</reference>
<keyword evidence="9" id="KW-1185">Reference proteome</keyword>
<evidence type="ECO:0000256" key="5">
    <source>
        <dbReference type="ARBA" id="ARBA00023242"/>
    </source>
</evidence>
<dbReference type="Proteomes" id="UP000467840">
    <property type="component" value="Chromosome 8"/>
</dbReference>
<accession>A0A6A6KNR4</accession>
<dbReference type="Gene3D" id="1.25.40.10">
    <property type="entry name" value="Tetratricopeptide repeat domain"/>
    <property type="match status" value="1"/>
</dbReference>
<evidence type="ECO:0000256" key="4">
    <source>
        <dbReference type="ARBA" id="ARBA00023163"/>
    </source>
</evidence>
<keyword evidence="5" id="KW-0539">Nucleus</keyword>
<keyword evidence="2" id="KW-0677">Repeat</keyword>
<evidence type="ECO:0000256" key="3">
    <source>
        <dbReference type="ARBA" id="ARBA00023015"/>
    </source>
</evidence>
<feature type="repeat" description="PPR" evidence="6">
    <location>
        <begin position="1064"/>
        <end position="1098"/>
    </location>
</feature>
<dbReference type="PROSITE" id="PS51375">
    <property type="entry name" value="PPR"/>
    <property type="match status" value="1"/>
</dbReference>
<evidence type="ECO:0000313" key="8">
    <source>
        <dbReference type="EMBL" id="KAF2289089.1"/>
    </source>
</evidence>
<dbReference type="EMBL" id="JAAGAX010000016">
    <property type="protein sequence ID" value="KAF2289089.1"/>
    <property type="molecule type" value="Genomic_DNA"/>
</dbReference>
<dbReference type="Pfam" id="PF13041">
    <property type="entry name" value="PPR_2"/>
    <property type="match status" value="1"/>
</dbReference>
<comment type="caution">
    <text evidence="8">The sequence shown here is derived from an EMBL/GenBank/DDBJ whole genome shotgun (WGS) entry which is preliminary data.</text>
</comment>
<dbReference type="InterPro" id="IPR002885">
    <property type="entry name" value="PPR_rpt"/>
</dbReference>
<comment type="similarity">
    <text evidence="7">Belongs to the GRAS family.</text>
</comment>
<feature type="region of interest" description="SAW" evidence="7">
    <location>
        <begin position="334"/>
        <end position="410"/>
    </location>
</feature>
<name>A0A6A6KNR4_HEVBR</name>
<organism evidence="8 9">
    <name type="scientific">Hevea brasiliensis</name>
    <name type="common">Para rubber tree</name>
    <name type="synonym">Siphonia brasiliensis</name>
    <dbReference type="NCBI Taxonomy" id="3981"/>
    <lineage>
        <taxon>Eukaryota</taxon>
        <taxon>Viridiplantae</taxon>
        <taxon>Streptophyta</taxon>
        <taxon>Embryophyta</taxon>
        <taxon>Tracheophyta</taxon>
        <taxon>Spermatophyta</taxon>
        <taxon>Magnoliopsida</taxon>
        <taxon>eudicotyledons</taxon>
        <taxon>Gunneridae</taxon>
        <taxon>Pentapetalae</taxon>
        <taxon>rosids</taxon>
        <taxon>fabids</taxon>
        <taxon>Malpighiales</taxon>
        <taxon>Euphorbiaceae</taxon>
        <taxon>Crotonoideae</taxon>
        <taxon>Micrandreae</taxon>
        <taxon>Hevea</taxon>
    </lineage>
</organism>
<dbReference type="NCBIfam" id="TIGR00756">
    <property type="entry name" value="PPR"/>
    <property type="match status" value="1"/>
</dbReference>
<dbReference type="Pfam" id="PF03514">
    <property type="entry name" value="GRAS"/>
    <property type="match status" value="5"/>
</dbReference>
<sequence length="1112" mass="125967">MERRKNEEGVKDNCGLYHRESLVEGCLFSDYQQQEQEQESYSDYRLFCYDDPRFSIISPPLQLPPWPDHAAQELSTEEIVRIAAERFIQFRNTRTDVASMLDNLFDLSIAGISREEAENVELAEILLASAEKAGNKEYDRASRLLDFCDRFSSNTGNPVQRIVYYSLKLFAAHLSGSQAILENVAEAKRIHIIDLKIRNGLQWTVLMQALASRCNCPLELLKITAVETSSKQLIENTGNRLMSFAQAMNIPFSFKIVMVSSMEDLKEDLFGIETEEVVAVYSEYAIMNLIVLRDQLYSVMRVIRSIKPCIMVDDPNRMIMESLFLGEGIRNIVATEGEDRDIRNVKIDVWRTFFAQFEMVETELSESCLHQANLAVKNFPCGKYCTTSMDGKSLIVGWKGTPILSLSTWKFICQKEEEACQEQEGLSTEEIMRVSRARFSQISSQQYIDLSTIQHFFDASHFGLSNEEIKDVELALLLLASAYRVSNQQFDDASKLLKLCDFLSSNTGNSVQSVVHYFTKALQERISRGIGIVSLKGFASKERLQLHPAETTIGVNPALISCSLQLPCTQVTKFAGIQAVIVLMQALANRQECPVELLNITAVGINASRQNFEETGKRVCIDQDDQNRIAAEAFLGQEIKDIVAAEGEEWICQHMKIDEWRAYFTRLGMVEIEVSRSCFDQAELLLQNFASRKSCLLVRNGKCLNSGWKGTPHLSVSAWQFHQGQSKRRCTKKSVKAYHEGIPFYQAAHLTGSQAILENVAGAKRIHIIDLKIRNGLQCAYFDCVDASMGRDDPKMIMESLFLGEGIRNIVAAEGEDRVIRNVKIDVWMSFFVQFEMVEAELRESCMYQANLAVKKFACGKYCTICMDGKSLIFGWKGYQLKVTRVSRARFIQISSQEDIDLSTIQHFFDASQFGPSSEEIKDVELALLLLASAHKVGNKQFDDVERTATVANFKDLKEDMFELTENQVVAILAPSILKMVKAQPGCLKSLFRVLRNLNPSVIVTVELEDHTGSLFRQASSCSDDKMPCQVWASFLEFLDGFYMKIGEIGIVIHRLFDRIENPDIVSWNCLIDGYAKSGNLGQARRVFDEMPQRDVVSWTIMLVGYKCWFVE</sequence>
<feature type="region of interest" description="SAW" evidence="7">
    <location>
        <begin position="812"/>
        <end position="888"/>
    </location>
</feature>
<dbReference type="GO" id="GO:0005634">
    <property type="term" value="C:nucleus"/>
    <property type="evidence" value="ECO:0007669"/>
    <property type="project" value="UniProtKB-SubCell"/>
</dbReference>
<protein>
    <recommendedName>
        <fullName evidence="10">DELLA protein</fullName>
    </recommendedName>
</protein>
<keyword evidence="4" id="KW-0804">Transcription</keyword>
<keyword evidence="3" id="KW-0805">Transcription regulation</keyword>